<proteinExistence type="inferred from homology"/>
<evidence type="ECO:0000313" key="3">
    <source>
        <dbReference type="EMBL" id="ARD21174.1"/>
    </source>
</evidence>
<keyword evidence="2" id="KW-0732">Signal</keyword>
<dbReference type="PANTHER" id="PTHR30203:SF32">
    <property type="entry name" value="CATION EFFLUX SYSTEM PROTEIN CUSC"/>
    <property type="match status" value="1"/>
</dbReference>
<organism evidence="3 4">
    <name type="scientific">Shewanella japonica</name>
    <dbReference type="NCBI Taxonomy" id="93973"/>
    <lineage>
        <taxon>Bacteria</taxon>
        <taxon>Pseudomonadati</taxon>
        <taxon>Pseudomonadota</taxon>
        <taxon>Gammaproteobacteria</taxon>
        <taxon>Alteromonadales</taxon>
        <taxon>Shewanellaceae</taxon>
        <taxon>Shewanella</taxon>
    </lineage>
</organism>
<dbReference type="PANTHER" id="PTHR30203">
    <property type="entry name" value="OUTER MEMBRANE CATION EFFLUX PROTEIN"/>
    <property type="match status" value="1"/>
</dbReference>
<dbReference type="Pfam" id="PF02321">
    <property type="entry name" value="OEP"/>
    <property type="match status" value="2"/>
</dbReference>
<dbReference type="RefSeq" id="WP_080914975.1">
    <property type="nucleotide sequence ID" value="NZ_CP020472.1"/>
</dbReference>
<evidence type="ECO:0000313" key="4">
    <source>
        <dbReference type="Proteomes" id="UP000191820"/>
    </source>
</evidence>
<comment type="similarity">
    <text evidence="1">Belongs to the outer membrane factor (OMF) (TC 1.B.17) family.</text>
</comment>
<evidence type="ECO:0000256" key="1">
    <source>
        <dbReference type="ARBA" id="ARBA00007613"/>
    </source>
</evidence>
<dbReference type="Gene3D" id="1.20.1600.10">
    <property type="entry name" value="Outer membrane efflux proteins (OEP)"/>
    <property type="match status" value="1"/>
</dbReference>
<dbReference type="InterPro" id="IPR003423">
    <property type="entry name" value="OMP_efflux"/>
</dbReference>
<gene>
    <name evidence="3" type="ORF">SJ2017_0842</name>
</gene>
<dbReference type="InterPro" id="IPR010131">
    <property type="entry name" value="MdtP/NodT-like"/>
</dbReference>
<dbReference type="Gene3D" id="2.20.200.10">
    <property type="entry name" value="Outer membrane efflux proteins (OEP)"/>
    <property type="match status" value="1"/>
</dbReference>
<accession>A0ABN4YEI3</accession>
<dbReference type="SUPFAM" id="SSF56954">
    <property type="entry name" value="Outer membrane efflux proteins (OEP)"/>
    <property type="match status" value="1"/>
</dbReference>
<dbReference type="PROSITE" id="PS51257">
    <property type="entry name" value="PROKAR_LIPOPROTEIN"/>
    <property type="match status" value="1"/>
</dbReference>
<feature type="chain" id="PRO_5045941416" evidence="2">
    <location>
        <begin position="20"/>
        <end position="466"/>
    </location>
</feature>
<dbReference type="EMBL" id="CP020472">
    <property type="protein sequence ID" value="ARD21174.1"/>
    <property type="molecule type" value="Genomic_DNA"/>
</dbReference>
<dbReference type="Proteomes" id="UP000191820">
    <property type="component" value="Chromosome"/>
</dbReference>
<name>A0ABN4YEI3_9GAMM</name>
<feature type="signal peptide" evidence="2">
    <location>
        <begin position="1"/>
        <end position="19"/>
    </location>
</feature>
<protein>
    <submittedName>
        <fullName evidence="3">RND transporter</fullName>
    </submittedName>
</protein>
<keyword evidence="4" id="KW-1185">Reference proteome</keyword>
<evidence type="ECO:0000256" key="2">
    <source>
        <dbReference type="SAM" id="SignalP"/>
    </source>
</evidence>
<sequence length="466" mass="50503">MTFRHSIIAIVLTSLVGCAANDSANFATQASDNRTQTIEKLIKTVNESTGSHAGVQHTTNANVLLTDLVCVPALNTYLEAALNHSPSLQQSIIALKIAYAQQGVTSASRLPSVSAGFDAQNAEDSDESYSADVTVSWELDIWQKLADSSAAATKDIAATQASLDAAKNLLAANIMRGWLEISVNQQLLDIEQRRLAILAQNETLVLERYQAGLGSLEELDNAKTSTASTRATVVQYQESVAQSKRSLMLLTGQWQPESEMPALDVVSEFPHVINPLDAVPVQNMAGRPDLQQAFFNIEAEALRTDAAYKAMLPSFSLSASLTDIAQTPSEALLTNPLWSVLGQMSAPLFQGGELKSQAEIAQLTTEQSFWAYQETLLTAVNEVENTIGQESALTLQQSHLDDAFLSAQRSIVSYQQKYRQGLVDILDLLTVQQQAFDVEAQLTNTTYQRLLNRIELGLALGLGVSA</sequence>
<reference evidence="3 4" key="1">
    <citation type="submission" date="2017-03" db="EMBL/GenBank/DDBJ databases">
        <title>Genome sequencing of Shewanella japonica KCTC 22435.</title>
        <authorList>
            <person name="Kim K.M."/>
        </authorList>
    </citation>
    <scope>NUCLEOTIDE SEQUENCE [LARGE SCALE GENOMIC DNA]</scope>
    <source>
        <strain evidence="3 4">KCTC 22435</strain>
    </source>
</reference>